<feature type="compositionally biased region" description="Basic and acidic residues" evidence="1">
    <location>
        <begin position="154"/>
        <end position="171"/>
    </location>
</feature>
<protein>
    <submittedName>
        <fullName evidence="4">DUF1707 domain-containing protein</fullName>
    </submittedName>
</protein>
<comment type="caution">
    <text evidence="4">The sequence shown here is derived from an EMBL/GenBank/DDBJ whole genome shotgun (WGS) entry which is preliminary data.</text>
</comment>
<evidence type="ECO:0000256" key="1">
    <source>
        <dbReference type="SAM" id="MobiDB-lite"/>
    </source>
</evidence>
<organism evidence="4 5">
    <name type="scientific">Gordonia rubripertincta</name>
    <name type="common">Rhodococcus corallinus</name>
    <dbReference type="NCBI Taxonomy" id="36822"/>
    <lineage>
        <taxon>Bacteria</taxon>
        <taxon>Bacillati</taxon>
        <taxon>Actinomycetota</taxon>
        <taxon>Actinomycetes</taxon>
        <taxon>Mycobacteriales</taxon>
        <taxon>Gordoniaceae</taxon>
        <taxon>Gordonia</taxon>
    </lineage>
</organism>
<proteinExistence type="predicted"/>
<sequence length="171" mass="18705">MDSEKPREIRIGNAERTTALEALGEHYTSGRLDNAEYSERVDAVTTAHTRSELSELFMDLPEPTPFGPGDGSSQLTPAARAAAAPVPRTGRRDKVIRTLNLFAGGGTVLVFFLLLALGVPMAWLVFILLPLSFGAIRIWAGPDNTDAPGLDADEQQRRRDIESRRRGELGY</sequence>
<accession>A0ABT4MRB5</accession>
<dbReference type="EMBL" id="JAPWIE010000002">
    <property type="protein sequence ID" value="MCZ4549543.1"/>
    <property type="molecule type" value="Genomic_DNA"/>
</dbReference>
<dbReference type="InterPro" id="IPR012551">
    <property type="entry name" value="DUF1707_SHOCT-like"/>
</dbReference>
<name>A0ABT4MRB5_GORRU</name>
<keyword evidence="5" id="KW-1185">Reference proteome</keyword>
<gene>
    <name evidence="4" type="ORF">O4213_06090</name>
</gene>
<dbReference type="Pfam" id="PF08044">
    <property type="entry name" value="DUF1707"/>
    <property type="match status" value="1"/>
</dbReference>
<dbReference type="RefSeq" id="WP_084837903.1">
    <property type="nucleotide sequence ID" value="NZ_JAPWIE010000002.1"/>
</dbReference>
<feature type="compositionally biased region" description="Low complexity" evidence="1">
    <location>
        <begin position="77"/>
        <end position="87"/>
    </location>
</feature>
<evidence type="ECO:0000313" key="4">
    <source>
        <dbReference type="EMBL" id="MCZ4549543.1"/>
    </source>
</evidence>
<keyword evidence="2" id="KW-1133">Transmembrane helix</keyword>
<evidence type="ECO:0000259" key="3">
    <source>
        <dbReference type="Pfam" id="PF08044"/>
    </source>
</evidence>
<evidence type="ECO:0000313" key="5">
    <source>
        <dbReference type="Proteomes" id="UP001067235"/>
    </source>
</evidence>
<evidence type="ECO:0000256" key="2">
    <source>
        <dbReference type="SAM" id="Phobius"/>
    </source>
</evidence>
<feature type="region of interest" description="Disordered" evidence="1">
    <location>
        <begin position="145"/>
        <end position="171"/>
    </location>
</feature>
<keyword evidence="2" id="KW-0812">Transmembrane</keyword>
<feature type="region of interest" description="Disordered" evidence="1">
    <location>
        <begin position="63"/>
        <end position="87"/>
    </location>
</feature>
<dbReference type="Proteomes" id="UP001067235">
    <property type="component" value="Unassembled WGS sequence"/>
</dbReference>
<reference evidence="4" key="1">
    <citation type="submission" date="2022-12" db="EMBL/GenBank/DDBJ databases">
        <authorList>
            <person name="Krivoruchko A.V."/>
            <person name="Elkin A."/>
        </authorList>
    </citation>
    <scope>NUCLEOTIDE SEQUENCE</scope>
    <source>
        <strain evidence="4">IEGM 1388</strain>
    </source>
</reference>
<feature type="transmembrane region" description="Helical" evidence="2">
    <location>
        <begin position="98"/>
        <end position="117"/>
    </location>
</feature>
<feature type="domain" description="DUF1707" evidence="3">
    <location>
        <begin position="9"/>
        <end position="61"/>
    </location>
</feature>
<keyword evidence="2" id="KW-0472">Membrane</keyword>